<dbReference type="InterPro" id="IPR009097">
    <property type="entry name" value="Cyclic_Pdiesterase"/>
</dbReference>
<dbReference type="Pfam" id="PF13563">
    <property type="entry name" value="2_5_RNA_ligase2"/>
    <property type="match status" value="1"/>
</dbReference>
<dbReference type="Gene3D" id="3.90.1140.10">
    <property type="entry name" value="Cyclic phosphodiesterase"/>
    <property type="match status" value="1"/>
</dbReference>
<dbReference type="GO" id="GO:0009187">
    <property type="term" value="P:cyclic nucleotide metabolic process"/>
    <property type="evidence" value="ECO:0007669"/>
    <property type="project" value="TreeGrafter"/>
</dbReference>
<dbReference type="GO" id="GO:0004113">
    <property type="term" value="F:2',3'-cyclic-nucleotide 3'-phosphodiesterase activity"/>
    <property type="evidence" value="ECO:0007669"/>
    <property type="project" value="TreeGrafter"/>
</dbReference>
<evidence type="ECO:0000313" key="2">
    <source>
        <dbReference type="Proteomes" id="UP000176855"/>
    </source>
</evidence>
<proteinExistence type="predicted"/>
<dbReference type="EMBL" id="MHOO01000003">
    <property type="protein sequence ID" value="OGZ64735.1"/>
    <property type="molecule type" value="Genomic_DNA"/>
</dbReference>
<reference evidence="1 2" key="1">
    <citation type="journal article" date="2016" name="Nat. Commun.">
        <title>Thousands of microbial genomes shed light on interconnected biogeochemical processes in an aquifer system.</title>
        <authorList>
            <person name="Anantharaman K."/>
            <person name="Brown C.T."/>
            <person name="Hug L.A."/>
            <person name="Sharon I."/>
            <person name="Castelle C.J."/>
            <person name="Probst A.J."/>
            <person name="Thomas B.C."/>
            <person name="Singh A."/>
            <person name="Wilkins M.J."/>
            <person name="Karaoz U."/>
            <person name="Brodie E.L."/>
            <person name="Williams K.H."/>
            <person name="Hubbard S.S."/>
            <person name="Banfield J.F."/>
        </authorList>
    </citation>
    <scope>NUCLEOTIDE SEQUENCE [LARGE SCALE GENOMIC DNA]</scope>
</reference>
<name>A0A1G2HQN0_9BACT</name>
<dbReference type="PANTHER" id="PTHR28141:SF1">
    <property type="entry name" value="2',3'-CYCLIC-NUCLEOTIDE 3'-PHOSPHODIESTERASE"/>
    <property type="match status" value="1"/>
</dbReference>
<gene>
    <name evidence="1" type="ORF">A2730_02120</name>
</gene>
<dbReference type="Proteomes" id="UP000176855">
    <property type="component" value="Unassembled WGS sequence"/>
</dbReference>
<evidence type="ECO:0000313" key="1">
    <source>
        <dbReference type="EMBL" id="OGZ64735.1"/>
    </source>
</evidence>
<accession>A0A1G2HQN0</accession>
<evidence type="ECO:0008006" key="3">
    <source>
        <dbReference type="Google" id="ProtNLM"/>
    </source>
</evidence>
<protein>
    <recommendedName>
        <fullName evidence="3">2'-5' RNA ligase</fullName>
    </recommendedName>
</protein>
<comment type="caution">
    <text evidence="1">The sequence shown here is derived from an EMBL/GenBank/DDBJ whole genome shotgun (WGS) entry which is preliminary data.</text>
</comment>
<dbReference type="InterPro" id="IPR012386">
    <property type="entry name" value="Cyclic-nucl_3Pdiesterase"/>
</dbReference>
<dbReference type="AlphaFoldDB" id="A0A1G2HQN0"/>
<dbReference type="SUPFAM" id="SSF55144">
    <property type="entry name" value="LigT-like"/>
    <property type="match status" value="1"/>
</dbReference>
<organism evidence="1 2">
    <name type="scientific">Candidatus Staskawiczbacteria bacterium RIFCSPHIGHO2_01_FULL_39_25</name>
    <dbReference type="NCBI Taxonomy" id="1802202"/>
    <lineage>
        <taxon>Bacteria</taxon>
        <taxon>Candidatus Staskawicziibacteriota</taxon>
    </lineage>
</organism>
<dbReference type="PANTHER" id="PTHR28141">
    <property type="entry name" value="2',3'-CYCLIC-NUCLEOTIDE 3'-PHOSPHODIESTERASE"/>
    <property type="match status" value="1"/>
</dbReference>
<sequence length="178" mass="20326">MFDPKDSKTIGYHLFFLPQGELFDSLQSTINTLAEKYSGVKFEPHLTLLARIPKAEEAELVAKTQQLAATMQPFEVEPKEILIEDAYFRALYCKAEPNAKMEEYHQKALEMFGVQDVNAYMPHLSLYYGNVPQSIKEKMIASLSLPASMKFLVDKVYLYRTEGEAQDWMQIGGYPLGK</sequence>
<dbReference type="STRING" id="1802202.A2730_02120"/>